<dbReference type="RefSeq" id="WP_413261277.1">
    <property type="nucleotide sequence ID" value="NZ_JBHFNR010000015.1"/>
</dbReference>
<comment type="catalytic activity">
    <reaction evidence="6">
        <text>sucrose 6(F)-phosphate + H2O = sucrose + phosphate</text>
        <dbReference type="Rhea" id="RHEA:19289"/>
        <dbReference type="ChEBI" id="CHEBI:15377"/>
        <dbReference type="ChEBI" id="CHEBI:17992"/>
        <dbReference type="ChEBI" id="CHEBI:43474"/>
        <dbReference type="ChEBI" id="CHEBI:57723"/>
        <dbReference type="EC" id="3.1.3.24"/>
    </reaction>
</comment>
<organism evidence="8 9">
    <name type="scientific">Floridaenema flaviceps BLCC-F50</name>
    <dbReference type="NCBI Taxonomy" id="3153642"/>
    <lineage>
        <taxon>Bacteria</taxon>
        <taxon>Bacillati</taxon>
        <taxon>Cyanobacteriota</taxon>
        <taxon>Cyanophyceae</taxon>
        <taxon>Oscillatoriophycideae</taxon>
        <taxon>Aerosakkonematales</taxon>
        <taxon>Aerosakkonemataceae</taxon>
        <taxon>Floridanema</taxon>
        <taxon>Floridanema flaviceps</taxon>
    </lineage>
</organism>
<keyword evidence="9" id="KW-1185">Reference proteome</keyword>
<dbReference type="PANTHER" id="PTHR46521">
    <property type="entry name" value="SUCROSE-PHOSPHATASE 2-RELATED"/>
    <property type="match status" value="1"/>
</dbReference>
<dbReference type="InterPro" id="IPR023214">
    <property type="entry name" value="HAD_sf"/>
</dbReference>
<evidence type="ECO:0000259" key="7">
    <source>
        <dbReference type="Pfam" id="PF05116"/>
    </source>
</evidence>
<dbReference type="InterPro" id="IPR036412">
    <property type="entry name" value="HAD-like_sf"/>
</dbReference>
<dbReference type="EC" id="3.1.3.24" evidence="4"/>
<name>A0ABV4XIV4_9CYAN</name>
<evidence type="ECO:0000256" key="5">
    <source>
        <dbReference type="ARBA" id="ARBA00022801"/>
    </source>
</evidence>
<dbReference type="SFLD" id="SFLDG01141">
    <property type="entry name" value="C2.B.1:_Sucrose_Phosphatase_Li"/>
    <property type="match status" value="1"/>
</dbReference>
<dbReference type="EMBL" id="JBHFNR010000015">
    <property type="protein sequence ID" value="MFB2891599.1"/>
    <property type="molecule type" value="Genomic_DNA"/>
</dbReference>
<reference evidence="8 9" key="1">
    <citation type="submission" date="2024-09" db="EMBL/GenBank/DDBJ databases">
        <title>Floridaenema gen nov. (Aerosakkonemataceae, Aerosakkonematales ord. nov., Cyanobacteria) from benthic tropical and subtropical fresh waters, with the description of four new species.</title>
        <authorList>
            <person name="Moretto J.A."/>
            <person name="Berthold D.E."/>
            <person name="Lefler F.W."/>
            <person name="Huang I.-S."/>
            <person name="Laughinghouse H. IV."/>
        </authorList>
    </citation>
    <scope>NUCLEOTIDE SEQUENCE [LARGE SCALE GENOMIC DNA]</scope>
    <source>
        <strain evidence="8 9">BLCC-F50</strain>
    </source>
</reference>
<evidence type="ECO:0000313" key="8">
    <source>
        <dbReference type="EMBL" id="MFB2891599.1"/>
    </source>
</evidence>
<evidence type="ECO:0000256" key="1">
    <source>
        <dbReference type="ARBA" id="ARBA00001946"/>
    </source>
</evidence>
<comment type="caution">
    <text evidence="8">The sequence shown here is derived from an EMBL/GenBank/DDBJ whole genome shotgun (WGS) entry which is preliminary data.</text>
</comment>
<dbReference type="NCBIfam" id="TIGR01485">
    <property type="entry name" value="SPP_plant-cyano"/>
    <property type="match status" value="1"/>
</dbReference>
<dbReference type="InterPro" id="IPR006380">
    <property type="entry name" value="SPP-like_dom"/>
</dbReference>
<dbReference type="SFLD" id="SFLDS00003">
    <property type="entry name" value="Haloacid_Dehalogenase"/>
    <property type="match status" value="1"/>
</dbReference>
<dbReference type="SFLD" id="SFLDG01140">
    <property type="entry name" value="C2.B:_Phosphomannomutase_and_P"/>
    <property type="match status" value="1"/>
</dbReference>
<evidence type="ECO:0000256" key="6">
    <source>
        <dbReference type="ARBA" id="ARBA00048036"/>
    </source>
</evidence>
<dbReference type="Gene3D" id="3.90.1070.10">
    <property type="match status" value="1"/>
</dbReference>
<sequence length="249" mass="28571">MRSFLFVSDLDYTLIGNDEALKRLNEELEHHRQVNGTKIVYATGRSLTLYRDLAAEKFLLEPDALIASVGTEIYFNSNYETPDLEWSTQLLTGWNRNLVVQIAAKFPELIPQQASEQRPFKVSYLLKEEAAKEVLPELRYLLEKENINFNLIFSGSKDLDILPLSADKGLAVKYLQDKWKINPTQTVVCGDSGNDIALFNVGEERGIIVGNARSELIQWYRENKTSYRYLARSFYADGVLEGLHYFNFI</sequence>
<comment type="similarity">
    <text evidence="3">Belongs to the sucrose phosphatase family.</text>
</comment>
<dbReference type="CDD" id="cd02605">
    <property type="entry name" value="HAD_SPP"/>
    <property type="match status" value="1"/>
</dbReference>
<dbReference type="Pfam" id="PF05116">
    <property type="entry name" value="S6PP"/>
    <property type="match status" value="1"/>
</dbReference>
<dbReference type="Proteomes" id="UP001576784">
    <property type="component" value="Unassembled WGS sequence"/>
</dbReference>
<evidence type="ECO:0000256" key="4">
    <source>
        <dbReference type="ARBA" id="ARBA00013112"/>
    </source>
</evidence>
<comment type="pathway">
    <text evidence="2">Glycan biosynthesis; sucrose biosynthesis; sucrose from D-fructose 6-phosphate and UDP-alpha-D-glucose: step 2/2.</text>
</comment>
<evidence type="ECO:0000313" key="9">
    <source>
        <dbReference type="Proteomes" id="UP001576784"/>
    </source>
</evidence>
<protein>
    <recommendedName>
        <fullName evidence="4">sucrose-phosphate phosphatase</fullName>
        <ecNumber evidence="4">3.1.3.24</ecNumber>
    </recommendedName>
</protein>
<keyword evidence="5 8" id="KW-0378">Hydrolase</keyword>
<dbReference type="SUPFAM" id="SSF56784">
    <property type="entry name" value="HAD-like"/>
    <property type="match status" value="1"/>
</dbReference>
<evidence type="ECO:0000256" key="3">
    <source>
        <dbReference type="ARBA" id="ARBA00007211"/>
    </source>
</evidence>
<gene>
    <name evidence="8" type="ORF">ACE1CI_01515</name>
</gene>
<proteinExistence type="inferred from homology"/>
<dbReference type="InterPro" id="IPR006379">
    <property type="entry name" value="HAD-SF_hydro_IIB"/>
</dbReference>
<comment type="cofactor">
    <cofactor evidence="1">
        <name>Mg(2+)</name>
        <dbReference type="ChEBI" id="CHEBI:18420"/>
    </cofactor>
</comment>
<dbReference type="InterPro" id="IPR012847">
    <property type="entry name" value="Sucrose_phosphatase_pln/cyn"/>
</dbReference>
<dbReference type="Gene3D" id="3.40.50.1000">
    <property type="entry name" value="HAD superfamily/HAD-like"/>
    <property type="match status" value="1"/>
</dbReference>
<dbReference type="GO" id="GO:0050307">
    <property type="term" value="F:sucrose-phosphate phosphatase activity"/>
    <property type="evidence" value="ECO:0007669"/>
    <property type="project" value="UniProtKB-EC"/>
</dbReference>
<feature type="domain" description="Sucrose phosphatase-like" evidence="7">
    <location>
        <begin position="4"/>
        <end position="247"/>
    </location>
</feature>
<dbReference type="NCBIfam" id="TIGR01482">
    <property type="entry name" value="SPP-subfamily"/>
    <property type="match status" value="1"/>
</dbReference>
<dbReference type="InterPro" id="IPR051518">
    <property type="entry name" value="Sucrose_Phosphatase"/>
</dbReference>
<accession>A0ABV4XIV4</accession>
<evidence type="ECO:0000256" key="2">
    <source>
        <dbReference type="ARBA" id="ARBA00005070"/>
    </source>
</evidence>
<dbReference type="PANTHER" id="PTHR46521:SF4">
    <property type="entry name" value="SUCROSE-PHOSPHATASE 2-RELATED"/>
    <property type="match status" value="1"/>
</dbReference>
<dbReference type="NCBIfam" id="TIGR01484">
    <property type="entry name" value="HAD-SF-IIB"/>
    <property type="match status" value="1"/>
</dbReference>